<dbReference type="SUPFAM" id="SSF57903">
    <property type="entry name" value="FYVE/PHD zinc finger"/>
    <property type="match status" value="1"/>
</dbReference>
<dbReference type="InterPro" id="IPR001965">
    <property type="entry name" value="Znf_PHD"/>
</dbReference>
<keyword evidence="3 5" id="KW-0862">Zinc</keyword>
<dbReference type="Pfam" id="PF02201">
    <property type="entry name" value="SWIB"/>
    <property type="match status" value="1"/>
</dbReference>
<accession>A0AAD8LDN6</accession>
<feature type="compositionally biased region" description="Polar residues" evidence="6">
    <location>
        <begin position="1098"/>
        <end position="1114"/>
    </location>
</feature>
<evidence type="ECO:0000256" key="5">
    <source>
        <dbReference type="PROSITE-ProRule" id="PRU00723"/>
    </source>
</evidence>
<evidence type="ECO:0000259" key="10">
    <source>
        <dbReference type="PROSITE" id="PS51925"/>
    </source>
</evidence>
<dbReference type="SMART" id="SM00356">
    <property type="entry name" value="ZnF_C3H1"/>
    <property type="match status" value="1"/>
</dbReference>
<reference evidence="11" key="1">
    <citation type="journal article" date="2023" name="bioRxiv">
        <title>Improved chromosome-level genome assembly for marigold (Tagetes erecta).</title>
        <authorList>
            <person name="Jiang F."/>
            <person name="Yuan L."/>
            <person name="Wang S."/>
            <person name="Wang H."/>
            <person name="Xu D."/>
            <person name="Wang A."/>
            <person name="Fan W."/>
        </authorList>
    </citation>
    <scope>NUCLEOTIDE SEQUENCE</scope>
    <source>
        <strain evidence="11">WSJ</strain>
        <tissue evidence="11">Leaf</tissue>
    </source>
</reference>
<feature type="compositionally biased region" description="Polar residues" evidence="6">
    <location>
        <begin position="711"/>
        <end position="721"/>
    </location>
</feature>
<dbReference type="PANTHER" id="PTHR46695:SF4">
    <property type="entry name" value="ZINC FINGER CCCH DOMAIN-CONTAINING PROTEIN 44"/>
    <property type="match status" value="1"/>
</dbReference>
<feature type="region of interest" description="Disordered" evidence="6">
    <location>
        <begin position="1"/>
        <end position="23"/>
    </location>
</feature>
<comment type="caution">
    <text evidence="11">The sequence shown here is derived from an EMBL/GenBank/DDBJ whole genome shotgun (WGS) entry which is preliminary data.</text>
</comment>
<dbReference type="InterPro" id="IPR036885">
    <property type="entry name" value="SWIB_MDM2_dom_sf"/>
</dbReference>
<dbReference type="PROSITE" id="PS51360">
    <property type="entry name" value="PLUS3"/>
    <property type="match status" value="1"/>
</dbReference>
<organism evidence="11 12">
    <name type="scientific">Tagetes erecta</name>
    <name type="common">African marigold</name>
    <dbReference type="NCBI Taxonomy" id="13708"/>
    <lineage>
        <taxon>Eukaryota</taxon>
        <taxon>Viridiplantae</taxon>
        <taxon>Streptophyta</taxon>
        <taxon>Embryophyta</taxon>
        <taxon>Tracheophyta</taxon>
        <taxon>Spermatophyta</taxon>
        <taxon>Magnoliopsida</taxon>
        <taxon>eudicotyledons</taxon>
        <taxon>Gunneridae</taxon>
        <taxon>Pentapetalae</taxon>
        <taxon>asterids</taxon>
        <taxon>campanulids</taxon>
        <taxon>Asterales</taxon>
        <taxon>Asteraceae</taxon>
        <taxon>Asteroideae</taxon>
        <taxon>Heliantheae alliance</taxon>
        <taxon>Tageteae</taxon>
        <taxon>Tagetes</taxon>
    </lineage>
</organism>
<dbReference type="GO" id="GO:0003677">
    <property type="term" value="F:DNA binding"/>
    <property type="evidence" value="ECO:0007669"/>
    <property type="project" value="UniProtKB-KW"/>
</dbReference>
<dbReference type="Gene3D" id="3.30.1490.40">
    <property type="match status" value="1"/>
</dbReference>
<dbReference type="PROSITE" id="PS50829">
    <property type="entry name" value="GYF"/>
    <property type="match status" value="1"/>
</dbReference>
<dbReference type="Pfam" id="PF03126">
    <property type="entry name" value="Plus-3"/>
    <property type="match status" value="1"/>
</dbReference>
<dbReference type="InterPro" id="IPR058668">
    <property type="entry name" value="NERD_dom"/>
</dbReference>
<dbReference type="CDD" id="cd00072">
    <property type="entry name" value="GYF"/>
    <property type="match status" value="1"/>
</dbReference>
<feature type="region of interest" description="Disordered" evidence="6">
    <location>
        <begin position="1272"/>
        <end position="1399"/>
    </location>
</feature>
<dbReference type="GO" id="GO:0008270">
    <property type="term" value="F:zinc ion binding"/>
    <property type="evidence" value="ECO:0007669"/>
    <property type="project" value="UniProtKB-KW"/>
</dbReference>
<feature type="compositionally biased region" description="Basic residues" evidence="6">
    <location>
        <begin position="690"/>
        <end position="703"/>
    </location>
</feature>
<evidence type="ECO:0000259" key="8">
    <source>
        <dbReference type="PROSITE" id="PS50829"/>
    </source>
</evidence>
<evidence type="ECO:0000256" key="4">
    <source>
        <dbReference type="ARBA" id="ARBA00023125"/>
    </source>
</evidence>
<feature type="region of interest" description="Disordered" evidence="6">
    <location>
        <begin position="1090"/>
        <end position="1114"/>
    </location>
</feature>
<dbReference type="InterPro" id="IPR019835">
    <property type="entry name" value="SWIB_domain"/>
</dbReference>
<dbReference type="Proteomes" id="UP001229421">
    <property type="component" value="Unassembled WGS sequence"/>
</dbReference>
<dbReference type="InterPro" id="IPR003169">
    <property type="entry name" value="GYF"/>
</dbReference>
<keyword evidence="1 5" id="KW-0479">Metal-binding</keyword>
<dbReference type="SUPFAM" id="SSF47592">
    <property type="entry name" value="SWIB/MDM2 domain"/>
    <property type="match status" value="1"/>
</dbReference>
<dbReference type="InterPro" id="IPR003121">
    <property type="entry name" value="SWIB_MDM2_domain"/>
</dbReference>
<dbReference type="SMART" id="SM00719">
    <property type="entry name" value="Plus3"/>
    <property type="match status" value="1"/>
</dbReference>
<dbReference type="Pfam" id="PF02213">
    <property type="entry name" value="GYF"/>
    <property type="match status" value="1"/>
</dbReference>
<feature type="domain" description="Plus3" evidence="9">
    <location>
        <begin position="429"/>
        <end position="572"/>
    </location>
</feature>
<name>A0AAD8LDN6_TARER</name>
<evidence type="ECO:0000313" key="12">
    <source>
        <dbReference type="Proteomes" id="UP001229421"/>
    </source>
</evidence>
<gene>
    <name evidence="11" type="ORF">QVD17_04999</name>
</gene>
<dbReference type="CDD" id="cd15568">
    <property type="entry name" value="PHD5_NSD"/>
    <property type="match status" value="1"/>
</dbReference>
<evidence type="ECO:0000259" key="9">
    <source>
        <dbReference type="PROSITE" id="PS51360"/>
    </source>
</evidence>
<dbReference type="SUPFAM" id="SSF159042">
    <property type="entry name" value="Plus3-like"/>
    <property type="match status" value="1"/>
</dbReference>
<protein>
    <recommendedName>
        <fullName evidence="13">Zinc finger CCCH domain-containing protein 44</fullName>
    </recommendedName>
</protein>
<keyword evidence="12" id="KW-1185">Reference proteome</keyword>
<dbReference type="SMART" id="SM00249">
    <property type="entry name" value="PHD"/>
    <property type="match status" value="1"/>
</dbReference>
<keyword evidence="4" id="KW-0238">DNA-binding</keyword>
<dbReference type="SUPFAM" id="SSF55277">
    <property type="entry name" value="GYF domain"/>
    <property type="match status" value="1"/>
</dbReference>
<feature type="compositionally biased region" description="Polar residues" evidence="6">
    <location>
        <begin position="1315"/>
        <end position="1358"/>
    </location>
</feature>
<dbReference type="InterPro" id="IPR036128">
    <property type="entry name" value="Plus3-like_sf"/>
</dbReference>
<dbReference type="Gene3D" id="3.30.40.10">
    <property type="entry name" value="Zinc/RING finger domain, C3HC4 (zinc finger)"/>
    <property type="match status" value="1"/>
</dbReference>
<dbReference type="InterPro" id="IPR013083">
    <property type="entry name" value="Znf_RING/FYVE/PHD"/>
</dbReference>
<dbReference type="InterPro" id="IPR004343">
    <property type="entry name" value="Plus-3_dom"/>
</dbReference>
<feature type="region of interest" description="Disordered" evidence="6">
    <location>
        <begin position="653"/>
        <end position="721"/>
    </location>
</feature>
<feature type="region of interest" description="Disordered" evidence="6">
    <location>
        <begin position="874"/>
        <end position="896"/>
    </location>
</feature>
<dbReference type="InterPro" id="IPR011011">
    <property type="entry name" value="Znf_FYVE_PHD"/>
</dbReference>
<evidence type="ECO:0000259" key="7">
    <source>
        <dbReference type="PROSITE" id="PS50103"/>
    </source>
</evidence>
<evidence type="ECO:0000256" key="3">
    <source>
        <dbReference type="ARBA" id="ARBA00022833"/>
    </source>
</evidence>
<proteinExistence type="predicted"/>
<feature type="compositionally biased region" description="Pro residues" evidence="6">
    <location>
        <begin position="1276"/>
        <end position="1293"/>
    </location>
</feature>
<feature type="compositionally biased region" description="Basic and acidic residues" evidence="6">
    <location>
        <begin position="1359"/>
        <end position="1371"/>
    </location>
</feature>
<feature type="domain" description="C3H1-type" evidence="7">
    <location>
        <begin position="1399"/>
        <end position="1425"/>
    </location>
</feature>
<evidence type="ECO:0000256" key="2">
    <source>
        <dbReference type="ARBA" id="ARBA00022771"/>
    </source>
</evidence>
<dbReference type="Gene3D" id="1.10.245.10">
    <property type="entry name" value="SWIB/MDM2 domain"/>
    <property type="match status" value="1"/>
</dbReference>
<feature type="compositionally biased region" description="Polar residues" evidence="6">
    <location>
        <begin position="1"/>
        <end position="10"/>
    </location>
</feature>
<dbReference type="SMART" id="SM00444">
    <property type="entry name" value="GYF"/>
    <property type="match status" value="1"/>
</dbReference>
<feature type="domain" description="GYF" evidence="8">
    <location>
        <begin position="779"/>
        <end position="831"/>
    </location>
</feature>
<evidence type="ECO:0008006" key="13">
    <source>
        <dbReference type="Google" id="ProtNLM"/>
    </source>
</evidence>
<dbReference type="PROSITE" id="PS51925">
    <property type="entry name" value="SWIB_MDM2"/>
    <property type="match status" value="1"/>
</dbReference>
<dbReference type="PANTHER" id="PTHR46695">
    <property type="entry name" value="ZINC FINGER CCCH DOMAIN-CONTAINING PROTEIN 44-RELATED"/>
    <property type="match status" value="1"/>
</dbReference>
<dbReference type="Gene3D" id="3.90.70.200">
    <property type="entry name" value="Plus-3 domain"/>
    <property type="match status" value="1"/>
</dbReference>
<feature type="domain" description="DM2" evidence="10">
    <location>
        <begin position="293"/>
        <end position="376"/>
    </location>
</feature>
<feature type="compositionally biased region" description="Basic and acidic residues" evidence="6">
    <location>
        <begin position="676"/>
        <end position="689"/>
    </location>
</feature>
<evidence type="ECO:0000256" key="6">
    <source>
        <dbReference type="SAM" id="MobiDB-lite"/>
    </source>
</evidence>
<dbReference type="InterPro" id="IPR000571">
    <property type="entry name" value="Znf_CCCH"/>
</dbReference>
<dbReference type="FunFam" id="3.30.40.10:FF:000303">
    <property type="entry name" value="Zinc finger CCCH domain-containing protein 19"/>
    <property type="match status" value="1"/>
</dbReference>
<keyword evidence="2 5" id="KW-0863">Zinc-finger</keyword>
<feature type="zinc finger region" description="C3H1-type" evidence="5">
    <location>
        <begin position="1399"/>
        <end position="1425"/>
    </location>
</feature>
<dbReference type="Pfam" id="PF25980">
    <property type="entry name" value="NERD_plant"/>
    <property type="match status" value="1"/>
</dbReference>
<dbReference type="SMART" id="SM00151">
    <property type="entry name" value="SWIB"/>
    <property type="match status" value="1"/>
</dbReference>
<dbReference type="InterPro" id="IPR035445">
    <property type="entry name" value="GYF-like_dom_sf"/>
</dbReference>
<dbReference type="PROSITE" id="PS50103">
    <property type="entry name" value="ZF_C3H1"/>
    <property type="match status" value="1"/>
</dbReference>
<evidence type="ECO:0000256" key="1">
    <source>
        <dbReference type="ARBA" id="ARBA00022723"/>
    </source>
</evidence>
<evidence type="ECO:0000313" key="11">
    <source>
        <dbReference type="EMBL" id="KAK1439183.1"/>
    </source>
</evidence>
<dbReference type="EMBL" id="JAUHHV010000001">
    <property type="protein sequence ID" value="KAK1439183.1"/>
    <property type="molecule type" value="Genomic_DNA"/>
</dbReference>
<dbReference type="CDD" id="cd10567">
    <property type="entry name" value="SWIB-MDM2_like"/>
    <property type="match status" value="1"/>
</dbReference>
<sequence>MTESQNSGAEGQTCDKIQPIGDSSMTIMVGGDTAADKVEEELGSGVKEVLKRKRGRPPKAHTKLVPVKPVSVKPLPVKKVKEEDEDVCFICFDGGSLVLCDHRGCPKAYHPACIKRDEEFFESAAKWNCGWHICSICQKTAHHMCYTCTYSLCRGCVRKSDYVCVRGDKGFCTICMKTIMLIENNGQGEDGKIQADFDDKLSWEYLFKVYWVYLKGKLSLTLEELTQAKNPWKEASTISSIGVHNTASVSCSITSATSVGDLEEVNESKRRKIDEQVNIQKETVNMEKSQKVTVGCEEWASKELLDFVAHMNNGNTAVLSRFDVHALMLDYIKRNNLQDPKNKNKIICDSRLKGLFGKPRVGHIQMLKLLGNHFAVKEGSRKRRVNRTVQIDPDWNNDNMLTVGKNKKRKNHSKAEECAVQNKLDEFAAVDAYNMNLIYLRRDLMGNLLEDGDSFHGKVVGSIVRIRISGCDLKHDMYRLVQVVGTSKVDVPYKVNSKSTDIMLEVLNLDKKETISIDAISDQEFSEVETGERHAQVFVGPNILVRTCAFVFSLPHPPIMDREECRRLQRSIRCGLVKHFTVGEIQEKALALQSVKLKDWMEREILRLTRLRDIASEKGHKKEYPLLTLYFIIECVEKIQLLKTPDERECRLNKVPQVHSDPKMNPDYESDDTEEYFNKEHGDQMESKYRGKNLRSPKKRENRSRKDERPMNQTITTSPNIEQGSTMNIEKDALASTLEKSQHEVDCNGSTITKMDLQTTVSSSISNSAPETIPPFSSDIAWHYLDPNGKVQGPFSLAQLQRWNTSGYFPADMRIWATHEDKSLLLTDVLKQHLPKFENTTASNNVGNQIDRLTVCSEIPSSTVDVNPYVPDPVNHEKLSDSHSFGQNWSANNDSNNNMNYNPPSVESTVHHDASNTPIQETEKIEDDIKDAIAVPAVVDLPGPMPKSVQSVLDSKPLVQSSGNNNQPSWSSASSLVVGGPKLPFSGNGLGGCNSTPVKREEWDSGFVLEVAGDHVATPTSNIDQNVNPSHQPTCNNFTWHDMGEMIEFSTLAEESVSDLLAEVDAMESQYGLPSPTSRRNSIVDDLFNDSFDEFSPTPDQGTRSDGFSSSGDIQLARQSTPSLNEHINVFDFMKTSNGLQQHSFMRPELNGQETDVSHRTTSGSKGFKWLEMERVPQGMIDINASAKAEGDEGEIETKTVDVIENGNYSIVHNLEPQREMKSSEPAKEMQAPKPIGIGAKLVTRVAQIKWLEGATNHRRAGGVLDKQEEGTQFIQPPPQPHLQPPPPPPPPQSAQLPPLTLGLDPYDPCDLGSETIQGKFSSTGRPDEVTNTGRSGNSGWDPNQRQYGGERYNSSNSPRERSHQVEESGHSRSSRSSWDKHSSFGSSSGGGYSRPPVKGQRVCRFYESGRCKKGASCKNLHPSP</sequence>